<evidence type="ECO:0000256" key="4">
    <source>
        <dbReference type="ARBA" id="ARBA00022630"/>
    </source>
</evidence>
<dbReference type="InterPro" id="IPR051793">
    <property type="entry name" value="NADH:flavin_oxidoreductase"/>
</dbReference>
<gene>
    <name evidence="12" type="ORF">GJD93_07625</name>
    <name evidence="13" type="ORF">J4G45_07365</name>
</gene>
<dbReference type="Gene3D" id="3.50.50.60">
    <property type="entry name" value="FAD/NAD(P)-binding domain"/>
    <property type="match status" value="1"/>
</dbReference>
<keyword evidence="5" id="KW-0288">FMN</keyword>
<evidence type="ECO:0000259" key="10">
    <source>
        <dbReference type="Pfam" id="PF00724"/>
    </source>
</evidence>
<dbReference type="FunFam" id="3.20.20.70:FF:000082">
    <property type="entry name" value="NADPH-dependent 2,4-dienoyl-CoA reductase"/>
    <property type="match status" value="1"/>
</dbReference>
<reference evidence="14" key="1">
    <citation type="submission" date="2019-11" db="EMBL/GenBank/DDBJ databases">
        <title>Escherichia coli 1916D6.</title>
        <authorList>
            <person name="Yao H."/>
            <person name="Du X."/>
            <person name="Yu R."/>
            <person name="Li A."/>
        </authorList>
    </citation>
    <scope>NUCLEOTIDE SEQUENCE [LARGE SCALE GENOMIC DNA]</scope>
    <source>
        <strain evidence="14">19110F47</strain>
    </source>
</reference>
<dbReference type="PRINTS" id="PR00368">
    <property type="entry name" value="FADPNR"/>
</dbReference>
<dbReference type="SUPFAM" id="SSF51395">
    <property type="entry name" value="FMN-linked oxidoreductases"/>
    <property type="match status" value="1"/>
</dbReference>
<dbReference type="GO" id="GO:0010181">
    <property type="term" value="F:FMN binding"/>
    <property type="evidence" value="ECO:0007669"/>
    <property type="project" value="InterPro"/>
</dbReference>
<organism evidence="12 14">
    <name type="scientific">Acinetobacter towneri</name>
    <dbReference type="NCBI Taxonomy" id="202956"/>
    <lineage>
        <taxon>Bacteria</taxon>
        <taxon>Pseudomonadati</taxon>
        <taxon>Pseudomonadota</taxon>
        <taxon>Gammaproteobacteria</taxon>
        <taxon>Moraxellales</taxon>
        <taxon>Moraxellaceae</taxon>
        <taxon>Acinetobacter</taxon>
    </lineage>
</organism>
<dbReference type="PANTHER" id="PTHR42917">
    <property type="entry name" value="2,4-DIENOYL-COA REDUCTASE"/>
    <property type="match status" value="1"/>
</dbReference>
<evidence type="ECO:0000256" key="7">
    <source>
        <dbReference type="ARBA" id="ARBA00023002"/>
    </source>
</evidence>
<evidence type="ECO:0000256" key="1">
    <source>
        <dbReference type="ARBA" id="ARBA00001917"/>
    </source>
</evidence>
<evidence type="ECO:0000256" key="5">
    <source>
        <dbReference type="ARBA" id="ARBA00022643"/>
    </source>
</evidence>
<dbReference type="SUPFAM" id="SSF51905">
    <property type="entry name" value="FAD/NAD(P)-binding domain"/>
    <property type="match status" value="1"/>
</dbReference>
<dbReference type="GeneID" id="64223238"/>
<dbReference type="Proteomes" id="UP000405075">
    <property type="component" value="Chromosome"/>
</dbReference>
<dbReference type="GO" id="GO:0008670">
    <property type="term" value="F:2,4-dienoyl-CoA reductase (NADPH) activity"/>
    <property type="evidence" value="ECO:0007669"/>
    <property type="project" value="TreeGrafter"/>
</dbReference>
<reference evidence="12" key="2">
    <citation type="submission" date="2019-11" db="EMBL/GenBank/DDBJ databases">
        <authorList>
            <person name="Yao H."/>
            <person name="Du X."/>
            <person name="Yu R."/>
            <person name="Li A."/>
        </authorList>
    </citation>
    <scope>NUCLEOTIDE SEQUENCE</scope>
    <source>
        <strain evidence="12">19110F47</strain>
    </source>
</reference>
<feature type="domain" description="NADH:flavin oxidoreductase/NADH oxidase N-terminal" evidence="10">
    <location>
        <begin position="7"/>
        <end position="332"/>
    </location>
</feature>
<evidence type="ECO:0000256" key="9">
    <source>
        <dbReference type="ARBA" id="ARBA00023014"/>
    </source>
</evidence>
<dbReference type="InterPro" id="IPR013785">
    <property type="entry name" value="Aldolase_TIM"/>
</dbReference>
<protein>
    <submittedName>
        <fullName evidence="12">FAD-dependent oxidoreductase</fullName>
    </submittedName>
    <submittedName>
        <fullName evidence="13">NADPH-dependent 2,4-dienoyl-CoA reductase</fullName>
    </submittedName>
</protein>
<evidence type="ECO:0000313" key="14">
    <source>
        <dbReference type="Proteomes" id="UP000405075"/>
    </source>
</evidence>
<feature type="domain" description="FAD/NAD(P)-binding" evidence="11">
    <location>
        <begin position="377"/>
        <end position="640"/>
    </location>
</feature>
<evidence type="ECO:0000313" key="15">
    <source>
        <dbReference type="Proteomes" id="UP000663954"/>
    </source>
</evidence>
<dbReference type="GO" id="GO:0051536">
    <property type="term" value="F:iron-sulfur cluster binding"/>
    <property type="evidence" value="ECO:0007669"/>
    <property type="project" value="UniProtKB-KW"/>
</dbReference>
<keyword evidence="7" id="KW-0560">Oxidoreductase</keyword>
<evidence type="ECO:0000256" key="8">
    <source>
        <dbReference type="ARBA" id="ARBA00023004"/>
    </source>
</evidence>
<dbReference type="InterPro" id="IPR036188">
    <property type="entry name" value="FAD/NAD-bd_sf"/>
</dbReference>
<dbReference type="AlphaFoldDB" id="A0AAP9KIY9"/>
<dbReference type="FunFam" id="3.50.50.60:FF:000113">
    <property type="entry name" value="NADPH-dependent 2,4-dienoyl-CoA reductase"/>
    <property type="match status" value="1"/>
</dbReference>
<dbReference type="EMBL" id="CP046045">
    <property type="protein sequence ID" value="QGM27554.1"/>
    <property type="molecule type" value="Genomic_DNA"/>
</dbReference>
<comment type="similarity">
    <text evidence="3">In the N-terminal section; belongs to the NADH:flavin oxidoreductase/NADH oxidase family.</text>
</comment>
<evidence type="ECO:0000313" key="13">
    <source>
        <dbReference type="EMBL" id="QTD60657.1"/>
    </source>
</evidence>
<dbReference type="SUPFAM" id="SSF51971">
    <property type="entry name" value="Nucleotide-binding domain"/>
    <property type="match status" value="1"/>
</dbReference>
<dbReference type="PANTHER" id="PTHR42917:SF2">
    <property type="entry name" value="2,4-DIENOYL-COA REDUCTASE [(2E)-ENOYL-COA-PRODUCING]"/>
    <property type="match status" value="1"/>
</dbReference>
<dbReference type="Pfam" id="PF07992">
    <property type="entry name" value="Pyr_redox_2"/>
    <property type="match status" value="1"/>
</dbReference>
<evidence type="ECO:0000256" key="2">
    <source>
        <dbReference type="ARBA" id="ARBA00001966"/>
    </source>
</evidence>
<dbReference type="Pfam" id="PF00724">
    <property type="entry name" value="Oxidored_FMN"/>
    <property type="match status" value="1"/>
</dbReference>
<evidence type="ECO:0000256" key="6">
    <source>
        <dbReference type="ARBA" id="ARBA00022723"/>
    </source>
</evidence>
<dbReference type="GO" id="GO:0046872">
    <property type="term" value="F:metal ion binding"/>
    <property type="evidence" value="ECO:0007669"/>
    <property type="project" value="UniProtKB-KW"/>
</dbReference>
<proteinExistence type="inferred from homology"/>
<accession>A0AAP9KIY9</accession>
<evidence type="ECO:0000313" key="12">
    <source>
        <dbReference type="EMBL" id="QGM27554.1"/>
    </source>
</evidence>
<name>A0AAP9KIY9_9GAMM</name>
<reference evidence="13 15" key="3">
    <citation type="journal article" date="2020" name="Front. Cell. Infect. Microbiol.">
        <title>Characterization of Three Porcine Acinetobacter towneri Strains Co-Harboring tet(X3) and bla OXA-58.</title>
        <authorList>
            <person name="Ma J."/>
            <person name="Wang J."/>
            <person name="Feng J."/>
            <person name="Liu Y."/>
            <person name="Yang B."/>
            <person name="Li R."/>
            <person name="Bai L."/>
            <person name="He T."/>
            <person name="Wang X."/>
            <person name="Yang Z."/>
        </authorList>
    </citation>
    <scope>NUCLEOTIDE SEQUENCE [LARGE SCALE GENOMIC DNA]</scope>
    <source>
        <strain evidence="13 15">GX5</strain>
    </source>
</reference>
<comment type="cofactor">
    <cofactor evidence="1">
        <name>FMN</name>
        <dbReference type="ChEBI" id="CHEBI:58210"/>
    </cofactor>
</comment>
<evidence type="ECO:0000259" key="11">
    <source>
        <dbReference type="Pfam" id="PF07992"/>
    </source>
</evidence>
<dbReference type="RefSeq" id="WP_004973335.1">
    <property type="nucleotide sequence ID" value="NZ_BBNL01000019.1"/>
</dbReference>
<dbReference type="Proteomes" id="UP000663954">
    <property type="component" value="Chromosome"/>
</dbReference>
<dbReference type="InterPro" id="IPR001155">
    <property type="entry name" value="OxRdtase_FMN_N"/>
</dbReference>
<dbReference type="EMBL" id="CP071770">
    <property type="protein sequence ID" value="QTD60657.1"/>
    <property type="molecule type" value="Genomic_DNA"/>
</dbReference>
<dbReference type="PRINTS" id="PR00469">
    <property type="entry name" value="PNDRDTASEII"/>
</dbReference>
<dbReference type="Gene3D" id="3.20.20.70">
    <property type="entry name" value="Aldolase class I"/>
    <property type="match status" value="1"/>
</dbReference>
<sequence length="674" mass="73176">MSDYPHLLAPLDLGFTTLKNRVLMGSMHVGLEEAPGGYERMAAFYAERAKGGVGLIVTGGISPNDAGLTFAGGNKLDTRQEAEKHKVVTQAVHDAGGKIALQILHTGRYSYQPDIVAPSAIQAPINPSKPHALTSAEVQQTIADFVNCAKLAQYAGYDGVEIMGSEGYLINEFIVARTNHRDDEWGGSYENRIRFPIEIVKRTRAEVGENFIIIYRLSMLDLVEGGSSFEEVVQLAQAIEKAGATIINTGIGWHEARIPTIATKVPRAAFTWVTEKLKGLVKVPLITSNRINTPEMAEHVLAAGHADMVSMARPMLADAFFVQKAEQGRSDEINTCIGCNQACLDHIFSMKIASCLVNPRACHETELIFKEATQTKKIAVIGAGPAGLSFATYAAERGHQVTIFEASNQIGGQFNIAKTIPGKEEFYETLRYFKRQIELQPNIKLVLNHTASFEQLLNADFDDVVVATGVTPRQLDIAGINHPKVLSYIEVLKERKPVGQRVAIIGAGGIGFDTAEYLSHEGESGSLNPEKFYDEWGIDTNYAHVGGLKAAKVEESPREIYLLQRKASSVGAGLGKTTGWIHRTGLKNRDVKMIAGASYDLIDDQGLHITVNGQSTVLEVDHVVICAGQESYTAMYEQLQAAGKNVHLIGGAKEAGELDAKRAIRQGAELAAKI</sequence>
<keyword evidence="4" id="KW-0285">Flavoprotein</keyword>
<dbReference type="GO" id="GO:0033543">
    <property type="term" value="P:fatty acid beta-oxidation, unsaturated, even number, reductase/isomerase pathway"/>
    <property type="evidence" value="ECO:0007669"/>
    <property type="project" value="TreeGrafter"/>
</dbReference>
<dbReference type="Gene3D" id="3.40.50.720">
    <property type="entry name" value="NAD(P)-binding Rossmann-like Domain"/>
    <property type="match status" value="1"/>
</dbReference>
<reference evidence="13" key="4">
    <citation type="submission" date="2021-03" db="EMBL/GenBank/DDBJ databases">
        <authorList>
            <person name="Ma J."/>
        </authorList>
    </citation>
    <scope>NUCLEOTIDE SEQUENCE</scope>
    <source>
        <strain evidence="13">GX5</strain>
    </source>
</reference>
<evidence type="ECO:0000256" key="3">
    <source>
        <dbReference type="ARBA" id="ARBA00011048"/>
    </source>
</evidence>
<keyword evidence="15" id="KW-1185">Reference proteome</keyword>
<keyword evidence="6" id="KW-0479">Metal-binding</keyword>
<comment type="cofactor">
    <cofactor evidence="2">
        <name>[4Fe-4S] cluster</name>
        <dbReference type="ChEBI" id="CHEBI:49883"/>
    </cofactor>
</comment>
<keyword evidence="9" id="KW-0411">Iron-sulfur</keyword>
<dbReference type="CDD" id="cd02930">
    <property type="entry name" value="DCR_FMN"/>
    <property type="match status" value="1"/>
</dbReference>
<dbReference type="InterPro" id="IPR023753">
    <property type="entry name" value="FAD/NAD-binding_dom"/>
</dbReference>
<keyword evidence="8" id="KW-0408">Iron</keyword>